<dbReference type="Pfam" id="PF13349">
    <property type="entry name" value="DUF4097"/>
    <property type="match status" value="1"/>
</dbReference>
<feature type="domain" description="DUF4097" evidence="1">
    <location>
        <begin position="16"/>
        <end position="193"/>
    </location>
</feature>
<proteinExistence type="predicted"/>
<accession>A0A495Y3Y2</accession>
<protein>
    <submittedName>
        <fullName evidence="2">DUF4097 and DUF4098 domain-containing protein YvlB</fullName>
    </submittedName>
</protein>
<name>A0A495Y3Y2_9MICO</name>
<evidence type="ECO:0000313" key="3">
    <source>
        <dbReference type="Proteomes" id="UP000278440"/>
    </source>
</evidence>
<keyword evidence="3" id="KW-1185">Reference proteome</keyword>
<comment type="caution">
    <text evidence="2">The sequence shown here is derived from an EMBL/GenBank/DDBJ whole genome shotgun (WGS) entry which is preliminary data.</text>
</comment>
<organism evidence="2 3">
    <name type="scientific">Terracoccus luteus</name>
    <dbReference type="NCBI Taxonomy" id="53356"/>
    <lineage>
        <taxon>Bacteria</taxon>
        <taxon>Bacillati</taxon>
        <taxon>Actinomycetota</taxon>
        <taxon>Actinomycetes</taxon>
        <taxon>Micrococcales</taxon>
        <taxon>Intrasporangiaceae</taxon>
        <taxon>Terracoccus</taxon>
    </lineage>
</organism>
<gene>
    <name evidence="2" type="ORF">DFJ68_3575</name>
</gene>
<dbReference type="InterPro" id="IPR025164">
    <property type="entry name" value="Toastrack_DUF4097"/>
</dbReference>
<dbReference type="PANTHER" id="PTHR34094">
    <property type="match status" value="1"/>
</dbReference>
<reference evidence="2 3" key="1">
    <citation type="submission" date="2018-10" db="EMBL/GenBank/DDBJ databases">
        <title>Sequencing the genomes of 1000 actinobacteria strains.</title>
        <authorList>
            <person name="Klenk H.-P."/>
        </authorList>
    </citation>
    <scope>NUCLEOTIDE SEQUENCE [LARGE SCALE GENOMIC DNA]</scope>
    <source>
        <strain evidence="2 3">DSM 44267</strain>
    </source>
</reference>
<dbReference type="AlphaFoldDB" id="A0A495Y3Y2"/>
<evidence type="ECO:0000259" key="1">
    <source>
        <dbReference type="Pfam" id="PF13349"/>
    </source>
</evidence>
<sequence>MTDIEKRFETPGAATLTVEVQQGDVTLTAGDRTDTVVRLVPHGRNGEEIAERYTVEAHGSDVTVTAPKGRDGLFSGLGWRGHVDVVVELPTGSRVDARTGSGDVSAHGLLGDVRAHTGSGDLSLQDLDSADLKSGSGDVVARAVAGGVSAKTGSGDITLESAGGHVDLVSGSGDLMLRRAEATARLKTGSGDVVVGSSAGDLDVMTGTGDVKLEGVHGGEIRAKTGTGDVAIFVAAGVAAYLDLNTVTGDVDVHLDETDGPDGSESQASLAVQSGSGDVLVSRARVRVS</sequence>
<dbReference type="Proteomes" id="UP000278440">
    <property type="component" value="Unassembled WGS sequence"/>
</dbReference>
<dbReference type="Gene3D" id="2.160.20.120">
    <property type="match status" value="1"/>
</dbReference>
<dbReference type="PANTHER" id="PTHR34094:SF1">
    <property type="entry name" value="PROTEIN FAM185A"/>
    <property type="match status" value="1"/>
</dbReference>
<dbReference type="RefSeq" id="WP_170165823.1">
    <property type="nucleotide sequence ID" value="NZ_RBXT01000001.1"/>
</dbReference>
<evidence type="ECO:0000313" key="2">
    <source>
        <dbReference type="EMBL" id="RKT80096.1"/>
    </source>
</evidence>
<dbReference type="EMBL" id="RBXT01000001">
    <property type="protein sequence ID" value="RKT80096.1"/>
    <property type="molecule type" value="Genomic_DNA"/>
</dbReference>